<reference evidence="1 2" key="1">
    <citation type="journal article" date="2013" name="Nat. Genet.">
        <title>The high-quality draft genome of peach (Prunus persica) identifies unique patterns of genetic diversity, domestication and genome evolution.</title>
        <authorList>
            <consortium name="International Peach Genome Initiative"/>
            <person name="Verde I."/>
            <person name="Abbott A.G."/>
            <person name="Scalabrin S."/>
            <person name="Jung S."/>
            <person name="Shu S."/>
            <person name="Marroni F."/>
            <person name="Zhebentyayeva T."/>
            <person name="Dettori M.T."/>
            <person name="Grimwood J."/>
            <person name="Cattonaro F."/>
            <person name="Zuccolo A."/>
            <person name="Rossini L."/>
            <person name="Jenkins J."/>
            <person name="Vendramin E."/>
            <person name="Meisel L.A."/>
            <person name="Decroocq V."/>
            <person name="Sosinski B."/>
            <person name="Prochnik S."/>
            <person name="Mitros T."/>
            <person name="Policriti A."/>
            <person name="Cipriani G."/>
            <person name="Dondini L."/>
            <person name="Ficklin S."/>
            <person name="Goodstein D.M."/>
            <person name="Xuan P."/>
            <person name="Del Fabbro C."/>
            <person name="Aramini V."/>
            <person name="Copetti D."/>
            <person name="Gonzalez S."/>
            <person name="Horner D.S."/>
            <person name="Falchi R."/>
            <person name="Lucas S."/>
            <person name="Mica E."/>
            <person name="Maldonado J."/>
            <person name="Lazzari B."/>
            <person name="Bielenberg D."/>
            <person name="Pirona R."/>
            <person name="Miculan M."/>
            <person name="Barakat A."/>
            <person name="Testolin R."/>
            <person name="Stella A."/>
            <person name="Tartarini S."/>
            <person name="Tonutti P."/>
            <person name="Arus P."/>
            <person name="Orellana A."/>
            <person name="Wells C."/>
            <person name="Main D."/>
            <person name="Vizzotto G."/>
            <person name="Silva H."/>
            <person name="Salamini F."/>
            <person name="Schmutz J."/>
            <person name="Morgante M."/>
            <person name="Rokhsar D.S."/>
        </authorList>
    </citation>
    <scope>NUCLEOTIDE SEQUENCE [LARGE SCALE GENOMIC DNA]</scope>
    <source>
        <strain evidence="2">cv. Nemared</strain>
    </source>
</reference>
<name>A0A251Q0I4_PRUPE</name>
<keyword evidence="2" id="KW-1185">Reference proteome</keyword>
<gene>
    <name evidence="1" type="ORF">PRUPE_3G148100</name>
</gene>
<evidence type="ECO:0000313" key="2">
    <source>
        <dbReference type="Proteomes" id="UP000006882"/>
    </source>
</evidence>
<proteinExistence type="predicted"/>
<organism evidence="1 2">
    <name type="scientific">Prunus persica</name>
    <name type="common">Peach</name>
    <name type="synonym">Amygdalus persica</name>
    <dbReference type="NCBI Taxonomy" id="3760"/>
    <lineage>
        <taxon>Eukaryota</taxon>
        <taxon>Viridiplantae</taxon>
        <taxon>Streptophyta</taxon>
        <taxon>Embryophyta</taxon>
        <taxon>Tracheophyta</taxon>
        <taxon>Spermatophyta</taxon>
        <taxon>Magnoliopsida</taxon>
        <taxon>eudicotyledons</taxon>
        <taxon>Gunneridae</taxon>
        <taxon>Pentapetalae</taxon>
        <taxon>rosids</taxon>
        <taxon>fabids</taxon>
        <taxon>Rosales</taxon>
        <taxon>Rosaceae</taxon>
        <taxon>Amygdaloideae</taxon>
        <taxon>Amygdaleae</taxon>
        <taxon>Prunus</taxon>
    </lineage>
</organism>
<dbReference type="EMBL" id="CM007653">
    <property type="protein sequence ID" value="ONI17242.1"/>
    <property type="molecule type" value="Genomic_DNA"/>
</dbReference>
<protein>
    <submittedName>
        <fullName evidence="1">Uncharacterized protein</fullName>
    </submittedName>
</protein>
<dbReference type="AlphaFoldDB" id="A0A251Q0I4"/>
<dbReference type="Proteomes" id="UP000006882">
    <property type="component" value="Chromosome G3"/>
</dbReference>
<accession>A0A251Q0I4</accession>
<sequence length="76" mass="8750">MNIEKTKTKNLICMLYSFTRLACQLREKGERSGRGEKGQHHPFLLFHITGGPPPQLNNVGSLTIVQKRRLRSCEER</sequence>
<evidence type="ECO:0000313" key="1">
    <source>
        <dbReference type="EMBL" id="ONI17242.1"/>
    </source>
</evidence>
<dbReference type="Gramene" id="ONI17242">
    <property type="protein sequence ID" value="ONI17242"/>
    <property type="gene ID" value="PRUPE_3G148100"/>
</dbReference>